<proteinExistence type="predicted"/>
<organism evidence="2 3">
    <name type="scientific">Sinorhizobium kostiense</name>
    <dbReference type="NCBI Taxonomy" id="76747"/>
    <lineage>
        <taxon>Bacteria</taxon>
        <taxon>Pseudomonadati</taxon>
        <taxon>Pseudomonadota</taxon>
        <taxon>Alphaproteobacteria</taxon>
        <taxon>Hyphomicrobiales</taxon>
        <taxon>Rhizobiaceae</taxon>
        <taxon>Sinorhizobium/Ensifer group</taxon>
        <taxon>Sinorhizobium</taxon>
    </lineage>
</organism>
<evidence type="ECO:0000313" key="2">
    <source>
        <dbReference type="EMBL" id="MBP2239029.1"/>
    </source>
</evidence>
<sequence>MAYMLKRPAGFRLFLDDGRIDIDSNRRRKRDQKSSHEPPQCSLCRATKVKRPELGSFRKLDRHMQDEWR</sequence>
<dbReference type="Proteomes" id="UP000730739">
    <property type="component" value="Unassembled WGS sequence"/>
</dbReference>
<name>A0ABS4R8K4_9HYPH</name>
<evidence type="ECO:0000313" key="3">
    <source>
        <dbReference type="Proteomes" id="UP000730739"/>
    </source>
</evidence>
<protein>
    <submittedName>
        <fullName evidence="2">Uncharacterized protein</fullName>
    </submittedName>
</protein>
<comment type="caution">
    <text evidence="2">The sequence shown here is derived from an EMBL/GenBank/DDBJ whole genome shotgun (WGS) entry which is preliminary data.</text>
</comment>
<keyword evidence="3" id="KW-1185">Reference proteome</keyword>
<gene>
    <name evidence="2" type="ORF">J2Z31_005570</name>
</gene>
<dbReference type="EMBL" id="JAGILA010000010">
    <property type="protein sequence ID" value="MBP2239029.1"/>
    <property type="molecule type" value="Genomic_DNA"/>
</dbReference>
<feature type="region of interest" description="Disordered" evidence="1">
    <location>
        <begin position="24"/>
        <end position="45"/>
    </location>
</feature>
<accession>A0ABS4R8K4</accession>
<evidence type="ECO:0000256" key="1">
    <source>
        <dbReference type="SAM" id="MobiDB-lite"/>
    </source>
</evidence>
<reference evidence="2 3" key="1">
    <citation type="submission" date="2021-03" db="EMBL/GenBank/DDBJ databases">
        <title>Genomic Encyclopedia of Type Strains, Phase IV (KMG-IV): sequencing the most valuable type-strain genomes for metagenomic binning, comparative biology and taxonomic classification.</title>
        <authorList>
            <person name="Goeker M."/>
        </authorList>
    </citation>
    <scope>NUCLEOTIDE SEQUENCE [LARGE SCALE GENOMIC DNA]</scope>
    <source>
        <strain evidence="2 3">DSM 13372</strain>
    </source>
</reference>